<dbReference type="InParanoid" id="U7DXJ0"/>
<dbReference type="InterPro" id="IPR053258">
    <property type="entry name" value="Ca-permeable_cation_channel"/>
</dbReference>
<gene>
    <name evidence="1" type="ORF">POPTR_004G012000</name>
</gene>
<sequence length="182" mass="20293">MAWEMLHVCSATASSCSGIWDKTRISGFHSLNRLSWFMVFCLAWIMWHAWGMDRHGWFFSAIGALAAIIQLKSETLSPSSTHDAIITMSVVAVLVHIVGKLAAGHFQSIAASASLLARALAIALLLIIPVPRIWWLLLSAWVVLFIWVAYTLREELLQLRESLRNAVRQAKEPNAESSELPV</sequence>
<dbReference type="AlphaFoldDB" id="U7DXJ0"/>
<proteinExistence type="predicted"/>
<dbReference type="PANTHER" id="PTHR34115">
    <property type="entry name" value="PROTEIN, PUTATIVE-RELATED"/>
    <property type="match status" value="1"/>
</dbReference>
<organism evidence="1 2">
    <name type="scientific">Populus trichocarpa</name>
    <name type="common">Western balsam poplar</name>
    <name type="synonym">Populus balsamifera subsp. trichocarpa</name>
    <dbReference type="NCBI Taxonomy" id="3694"/>
    <lineage>
        <taxon>Eukaryota</taxon>
        <taxon>Viridiplantae</taxon>
        <taxon>Streptophyta</taxon>
        <taxon>Embryophyta</taxon>
        <taxon>Tracheophyta</taxon>
        <taxon>Spermatophyta</taxon>
        <taxon>Magnoliopsida</taxon>
        <taxon>eudicotyledons</taxon>
        <taxon>Gunneridae</taxon>
        <taxon>Pentapetalae</taxon>
        <taxon>rosids</taxon>
        <taxon>fabids</taxon>
        <taxon>Malpighiales</taxon>
        <taxon>Salicaceae</taxon>
        <taxon>Saliceae</taxon>
        <taxon>Populus</taxon>
    </lineage>
</organism>
<reference evidence="1 2" key="1">
    <citation type="journal article" date="2006" name="Science">
        <title>The genome of black cottonwood, Populus trichocarpa (Torr. &amp; Gray).</title>
        <authorList>
            <person name="Tuskan G.A."/>
            <person name="Difazio S."/>
            <person name="Jansson S."/>
            <person name="Bohlmann J."/>
            <person name="Grigoriev I."/>
            <person name="Hellsten U."/>
            <person name="Putnam N."/>
            <person name="Ralph S."/>
            <person name="Rombauts S."/>
            <person name="Salamov A."/>
            <person name="Schein J."/>
            <person name="Sterck L."/>
            <person name="Aerts A."/>
            <person name="Bhalerao R.R."/>
            <person name="Bhalerao R.P."/>
            <person name="Blaudez D."/>
            <person name="Boerjan W."/>
            <person name="Brun A."/>
            <person name="Brunner A."/>
            <person name="Busov V."/>
            <person name="Campbell M."/>
            <person name="Carlson J."/>
            <person name="Chalot M."/>
            <person name="Chapman J."/>
            <person name="Chen G.L."/>
            <person name="Cooper D."/>
            <person name="Coutinho P.M."/>
            <person name="Couturier J."/>
            <person name="Covert S."/>
            <person name="Cronk Q."/>
            <person name="Cunningham R."/>
            <person name="Davis J."/>
            <person name="Degroeve S."/>
            <person name="Dejardin A."/>
            <person name="Depamphilis C."/>
            <person name="Detter J."/>
            <person name="Dirks B."/>
            <person name="Dubchak I."/>
            <person name="Duplessis S."/>
            <person name="Ehlting J."/>
            <person name="Ellis B."/>
            <person name="Gendler K."/>
            <person name="Goodstein D."/>
            <person name="Gribskov M."/>
            <person name="Grimwood J."/>
            <person name="Groover A."/>
            <person name="Gunter L."/>
            <person name="Hamberger B."/>
            <person name="Heinze B."/>
            <person name="Helariutta Y."/>
            <person name="Henrissat B."/>
            <person name="Holligan D."/>
            <person name="Holt R."/>
            <person name="Huang W."/>
            <person name="Islam-Faridi N."/>
            <person name="Jones S."/>
            <person name="Jones-Rhoades M."/>
            <person name="Jorgensen R."/>
            <person name="Joshi C."/>
            <person name="Kangasjarvi J."/>
            <person name="Karlsson J."/>
            <person name="Kelleher C."/>
            <person name="Kirkpatrick R."/>
            <person name="Kirst M."/>
            <person name="Kohler A."/>
            <person name="Kalluri U."/>
            <person name="Larimer F."/>
            <person name="Leebens-Mack J."/>
            <person name="Leple J.C."/>
            <person name="Locascio P."/>
            <person name="Lou Y."/>
            <person name="Lucas S."/>
            <person name="Martin F."/>
            <person name="Montanini B."/>
            <person name="Napoli C."/>
            <person name="Nelson D.R."/>
            <person name="Nelson C."/>
            <person name="Nieminen K."/>
            <person name="Nilsson O."/>
            <person name="Pereda V."/>
            <person name="Peter G."/>
            <person name="Philippe R."/>
            <person name="Pilate G."/>
            <person name="Poliakov A."/>
            <person name="Razumovskaya J."/>
            <person name="Richardson P."/>
            <person name="Rinaldi C."/>
            <person name="Ritland K."/>
            <person name="Rouze P."/>
            <person name="Ryaboy D."/>
            <person name="Schmutz J."/>
            <person name="Schrader J."/>
            <person name="Segerman B."/>
            <person name="Shin H."/>
            <person name="Siddiqui A."/>
            <person name="Sterky F."/>
            <person name="Terry A."/>
            <person name="Tsai C.J."/>
            <person name="Uberbacher E."/>
            <person name="Unneberg P."/>
            <person name="Vahala J."/>
            <person name="Wall K."/>
            <person name="Wessler S."/>
            <person name="Yang G."/>
            <person name="Yin T."/>
            <person name="Douglas C."/>
            <person name="Marra M."/>
            <person name="Sandberg G."/>
            <person name="Van de Peer Y."/>
            <person name="Rokhsar D."/>
        </authorList>
    </citation>
    <scope>NUCLEOTIDE SEQUENCE [LARGE SCALE GENOMIC DNA]</scope>
    <source>
        <strain evidence="2">cv. Nisqually</strain>
    </source>
</reference>
<accession>U7DXJ0</accession>
<dbReference type="PANTHER" id="PTHR34115:SF13">
    <property type="entry name" value="RPB1A"/>
    <property type="match status" value="1"/>
</dbReference>
<dbReference type="HOGENOM" id="CLU_127347_0_0_1"/>
<protein>
    <submittedName>
        <fullName evidence="1">Uncharacterized protein</fullName>
    </submittedName>
</protein>
<name>U7DXJ0_POPTR</name>
<dbReference type="EMBL" id="CM009293">
    <property type="protein sequence ID" value="PNT39021.1"/>
    <property type="molecule type" value="Genomic_DNA"/>
</dbReference>
<dbReference type="Proteomes" id="UP000006729">
    <property type="component" value="Chromosome 4"/>
</dbReference>
<keyword evidence="2" id="KW-1185">Reference proteome</keyword>
<evidence type="ECO:0000313" key="1">
    <source>
        <dbReference type="EMBL" id="PNT39021.1"/>
    </source>
</evidence>
<dbReference type="ExpressionAtlas" id="U7DXJ0">
    <property type="expression patterns" value="baseline and differential"/>
</dbReference>
<evidence type="ECO:0000313" key="2">
    <source>
        <dbReference type="Proteomes" id="UP000006729"/>
    </source>
</evidence>